<feature type="transmembrane region" description="Helical" evidence="16">
    <location>
        <begin position="144"/>
        <end position="165"/>
    </location>
</feature>
<dbReference type="Proteomes" id="UP000237640">
    <property type="component" value="Unassembled WGS sequence"/>
</dbReference>
<feature type="transmembrane region" description="Helical" evidence="16">
    <location>
        <begin position="97"/>
        <end position="124"/>
    </location>
</feature>
<dbReference type="NCBIfam" id="TIGR01937">
    <property type="entry name" value="nqrB"/>
    <property type="match status" value="1"/>
</dbReference>
<comment type="subunit">
    <text evidence="16">Composed of six subunits; NqrA, NqrB, NqrC, NqrD, NqrE and NqrF.</text>
</comment>
<evidence type="ECO:0000256" key="15">
    <source>
        <dbReference type="ARBA" id="ARBA00023201"/>
    </source>
</evidence>
<evidence type="ECO:0000256" key="12">
    <source>
        <dbReference type="ARBA" id="ARBA00023065"/>
    </source>
</evidence>
<comment type="similarity">
    <text evidence="16">Belongs to the NqrB/RnfD family.</text>
</comment>
<dbReference type="NCBIfam" id="NF003756">
    <property type="entry name" value="PRK05349.1"/>
    <property type="match status" value="1"/>
</dbReference>
<keyword evidence="13 16" id="KW-0830">Ubiquinone</keyword>
<dbReference type="InterPro" id="IPR010966">
    <property type="entry name" value="NqrB"/>
</dbReference>
<comment type="subcellular location">
    <subcellularLocation>
        <location evidence="16">Cell membrane</location>
        <topology evidence="16">Multi-pass membrane protein</topology>
    </subcellularLocation>
</comment>
<evidence type="ECO:0000256" key="14">
    <source>
        <dbReference type="ARBA" id="ARBA00023136"/>
    </source>
</evidence>
<feature type="transmembrane region" description="Helical" evidence="16">
    <location>
        <begin position="177"/>
        <end position="195"/>
    </location>
</feature>
<accession>A0A2T0MK85</accession>
<dbReference type="GO" id="GO:0010181">
    <property type="term" value="F:FMN binding"/>
    <property type="evidence" value="ECO:0007669"/>
    <property type="project" value="InterPro"/>
</dbReference>
<keyword evidence="2 16" id="KW-1003">Cell membrane</keyword>
<dbReference type="GO" id="GO:0006814">
    <property type="term" value="P:sodium ion transport"/>
    <property type="evidence" value="ECO:0007669"/>
    <property type="project" value="UniProtKB-UniRule"/>
</dbReference>
<dbReference type="GO" id="GO:0016655">
    <property type="term" value="F:oxidoreductase activity, acting on NAD(P)H, quinone or similar compound as acceptor"/>
    <property type="evidence" value="ECO:0007669"/>
    <property type="project" value="UniProtKB-UniRule"/>
</dbReference>
<dbReference type="OrthoDB" id="9776359at2"/>
<evidence type="ECO:0000256" key="1">
    <source>
        <dbReference type="ARBA" id="ARBA00022448"/>
    </source>
</evidence>
<organism evidence="18 19">
    <name type="scientific">Flagellimonas meridianipacifica</name>
    <dbReference type="NCBI Taxonomy" id="1080225"/>
    <lineage>
        <taxon>Bacteria</taxon>
        <taxon>Pseudomonadati</taxon>
        <taxon>Bacteroidota</taxon>
        <taxon>Flavobacteriia</taxon>
        <taxon>Flavobacteriales</taxon>
        <taxon>Flavobacteriaceae</taxon>
        <taxon>Flagellimonas</taxon>
    </lineage>
</organism>
<dbReference type="HAMAP" id="MF_00426">
    <property type="entry name" value="NqrB"/>
    <property type="match status" value="1"/>
</dbReference>
<dbReference type="AlphaFoldDB" id="A0A2T0MK85"/>
<gene>
    <name evidence="16" type="primary">nqrB</name>
    <name evidence="18" type="ORF">CLV81_1973</name>
</gene>
<feature type="transmembrane region" description="Helical" evidence="16">
    <location>
        <begin position="311"/>
        <end position="329"/>
    </location>
</feature>
<dbReference type="Pfam" id="PF03116">
    <property type="entry name" value="NQR2_RnfD_RnfE"/>
    <property type="match status" value="1"/>
</dbReference>
<feature type="transmembrane region" description="Helical" evidence="16">
    <location>
        <begin position="341"/>
        <end position="359"/>
    </location>
</feature>
<keyword evidence="3" id="KW-0997">Cell inner membrane</keyword>
<evidence type="ECO:0000256" key="13">
    <source>
        <dbReference type="ARBA" id="ARBA00023075"/>
    </source>
</evidence>
<dbReference type="PANTHER" id="PTHR30578">
    <property type="entry name" value="ELECTRON TRANSPORT COMPLEX PROTEIN RNFD"/>
    <property type="match status" value="1"/>
</dbReference>
<comment type="function">
    <text evidence="16">NQR complex catalyzes the reduction of ubiquinone-1 to ubiquinol by two successive reactions, coupled with the transport of Na(+) ions from the cytoplasm to the periplasm. NqrA to NqrE are probably involved in the second step, the conversion of ubisemiquinone to ubiquinol.</text>
</comment>
<keyword evidence="5 16" id="KW-0285">Flavoprotein</keyword>
<evidence type="ECO:0000256" key="7">
    <source>
        <dbReference type="ARBA" id="ARBA00022692"/>
    </source>
</evidence>
<comment type="catalytic activity">
    <reaction evidence="16">
        <text>a ubiquinone + n Na(+)(in) + NADH + H(+) = a ubiquinol + n Na(+)(out) + NAD(+)</text>
        <dbReference type="Rhea" id="RHEA:47748"/>
        <dbReference type="Rhea" id="RHEA-COMP:9565"/>
        <dbReference type="Rhea" id="RHEA-COMP:9566"/>
        <dbReference type="ChEBI" id="CHEBI:15378"/>
        <dbReference type="ChEBI" id="CHEBI:16389"/>
        <dbReference type="ChEBI" id="CHEBI:17976"/>
        <dbReference type="ChEBI" id="CHEBI:29101"/>
        <dbReference type="ChEBI" id="CHEBI:57540"/>
        <dbReference type="ChEBI" id="CHEBI:57945"/>
        <dbReference type="EC" id="7.2.1.1"/>
    </reaction>
</comment>
<comment type="caution">
    <text evidence="18">The sequence shown here is derived from an EMBL/GenBank/DDBJ whole genome shotgun (WGS) entry which is preliminary data.</text>
</comment>
<evidence type="ECO:0000256" key="16">
    <source>
        <dbReference type="HAMAP-Rule" id="MF_00426"/>
    </source>
</evidence>
<dbReference type="InterPro" id="IPR004338">
    <property type="entry name" value="NqrB/RnfD"/>
</dbReference>
<keyword evidence="4 16" id="KW-0597">Phosphoprotein</keyword>
<evidence type="ECO:0000256" key="10">
    <source>
        <dbReference type="ARBA" id="ARBA00023027"/>
    </source>
</evidence>
<dbReference type="EMBL" id="PVYX01000001">
    <property type="protein sequence ID" value="PRX57959.1"/>
    <property type="molecule type" value="Genomic_DNA"/>
</dbReference>
<evidence type="ECO:0000256" key="9">
    <source>
        <dbReference type="ARBA" id="ARBA00022989"/>
    </source>
</evidence>
<evidence type="ECO:0000256" key="8">
    <source>
        <dbReference type="ARBA" id="ARBA00022967"/>
    </source>
</evidence>
<dbReference type="GO" id="GO:0022904">
    <property type="term" value="P:respiratory electron transport chain"/>
    <property type="evidence" value="ECO:0007669"/>
    <property type="project" value="InterPro"/>
</dbReference>
<keyword evidence="6 16" id="KW-0288">FMN</keyword>
<name>A0A2T0MK85_9FLAO</name>
<keyword evidence="15 16" id="KW-0739">Sodium transport</keyword>
<keyword evidence="12 16" id="KW-0406">Ion transport</keyword>
<keyword evidence="19" id="KW-1185">Reference proteome</keyword>
<comment type="cofactor">
    <cofactor evidence="16 17">
        <name>FMN</name>
        <dbReference type="ChEBI" id="CHEBI:58210"/>
    </cofactor>
</comment>
<keyword evidence="14 16" id="KW-0472">Membrane</keyword>
<evidence type="ECO:0000256" key="2">
    <source>
        <dbReference type="ARBA" id="ARBA00022475"/>
    </source>
</evidence>
<evidence type="ECO:0000256" key="3">
    <source>
        <dbReference type="ARBA" id="ARBA00022519"/>
    </source>
</evidence>
<keyword evidence="11 16" id="KW-0915">Sodium</keyword>
<feature type="transmembrane region" description="Helical" evidence="16">
    <location>
        <begin position="240"/>
        <end position="266"/>
    </location>
</feature>
<evidence type="ECO:0000256" key="17">
    <source>
        <dbReference type="PIRSR" id="PIRSR016055-50"/>
    </source>
</evidence>
<feature type="transmembrane region" description="Helical" evidence="16">
    <location>
        <begin position="56"/>
        <end position="76"/>
    </location>
</feature>
<dbReference type="RefSeq" id="WP_106144814.1">
    <property type="nucleotide sequence ID" value="NZ_PVYX01000001.1"/>
</dbReference>
<keyword evidence="7 16" id="KW-0812">Transmembrane</keyword>
<proteinExistence type="inferred from homology"/>
<dbReference type="GO" id="GO:0005886">
    <property type="term" value="C:plasma membrane"/>
    <property type="evidence" value="ECO:0007669"/>
    <property type="project" value="UniProtKB-SubCell"/>
</dbReference>
<evidence type="ECO:0000256" key="5">
    <source>
        <dbReference type="ARBA" id="ARBA00022630"/>
    </source>
</evidence>
<sequence length="417" mass="46005">MGLKEKLHQTKLKYQGKKMAPAFNAIHTFLYSPNETTHSGGHIRSVDDLKRTMNTVIMALVPCLLFGMFNAGYQHYSAINGFPENFSVMEHFITWDNFWLGAITILPLVIVSYGVGLAIEFVFAVIKGHEVEEGYLVTGMLVPLIVPVDTPLWMLAIAVAFGVVIGKEVFGGTGMNILNPALTIRAFLFFAYPTWMSGDKVWVHGAVERAGTADAISGETILGYLAQGNSDFSYSLSDMFFGFIPGSVGETSTFLILLGGLFLVFTKIASWRIMLSAVLGSLAMGLIFNGVVEAGWIPEYSKFYGLMSFEYWQHLLVGGLAFGIVYMATDPVTGSQTNKGKWIYGFLIGFMSVMIRVFNPGYPEGVFLAILLLNVFAPTIDHYVVRGNVKRRMKRLKNATILPKVTGEVEELKTETV</sequence>
<feature type="transmembrane region" description="Helical" evidence="16">
    <location>
        <begin position="273"/>
        <end position="291"/>
    </location>
</feature>
<dbReference type="EC" id="7.2.1.1" evidence="16"/>
<keyword evidence="8 16" id="KW-1278">Translocase</keyword>
<reference evidence="18 19" key="1">
    <citation type="submission" date="2018-03" db="EMBL/GenBank/DDBJ databases">
        <title>Genomic Encyclopedia of Archaeal and Bacterial Type Strains, Phase II (KMG-II): from individual species to whole genera.</title>
        <authorList>
            <person name="Goeker M."/>
        </authorList>
    </citation>
    <scope>NUCLEOTIDE SEQUENCE [LARGE SCALE GENOMIC DNA]</scope>
    <source>
        <strain evidence="18 19">DSM 25027</strain>
    </source>
</reference>
<feature type="modified residue" description="FMN phosphoryl threonine" evidence="16 17">
    <location>
        <position position="220"/>
    </location>
</feature>
<evidence type="ECO:0000313" key="18">
    <source>
        <dbReference type="EMBL" id="PRX57959.1"/>
    </source>
</evidence>
<evidence type="ECO:0000256" key="4">
    <source>
        <dbReference type="ARBA" id="ARBA00022553"/>
    </source>
</evidence>
<evidence type="ECO:0000256" key="11">
    <source>
        <dbReference type="ARBA" id="ARBA00023053"/>
    </source>
</evidence>
<dbReference type="PIRSF" id="PIRSF016055">
    <property type="entry name" value="NADH-UbQ_OxRdtase_B_su"/>
    <property type="match status" value="1"/>
</dbReference>
<protein>
    <recommendedName>
        <fullName evidence="16">Na(+)-translocating NADH-quinone reductase subunit B</fullName>
        <shortName evidence="16">Na(+)-NQR subunit B</shortName>
        <shortName evidence="16">Na(+)-translocating NQR subunit B</shortName>
        <ecNumber evidence="16">7.2.1.1</ecNumber>
    </recommendedName>
    <alternativeName>
        <fullName evidence="16">NQR complex subunit B</fullName>
    </alternativeName>
    <alternativeName>
        <fullName evidence="16">NQR-1 subunit B</fullName>
    </alternativeName>
</protein>
<evidence type="ECO:0000313" key="19">
    <source>
        <dbReference type="Proteomes" id="UP000237640"/>
    </source>
</evidence>
<evidence type="ECO:0000256" key="6">
    <source>
        <dbReference type="ARBA" id="ARBA00022643"/>
    </source>
</evidence>
<keyword evidence="10 16" id="KW-0520">NAD</keyword>
<keyword evidence="9 16" id="KW-1133">Transmembrane helix</keyword>
<keyword evidence="1 16" id="KW-0813">Transport</keyword>
<dbReference type="PANTHER" id="PTHR30578:SF1">
    <property type="entry name" value="NA(+)-TRANSLOCATING NADH-QUINONE REDUCTASE SUBUNIT B"/>
    <property type="match status" value="1"/>
</dbReference>
<feature type="transmembrane region" description="Helical" evidence="16">
    <location>
        <begin position="365"/>
        <end position="385"/>
    </location>
</feature>
<dbReference type="GO" id="GO:0055085">
    <property type="term" value="P:transmembrane transport"/>
    <property type="evidence" value="ECO:0007669"/>
    <property type="project" value="InterPro"/>
</dbReference>